<dbReference type="PRINTS" id="PR00081">
    <property type="entry name" value="GDHRDH"/>
</dbReference>
<keyword evidence="4" id="KW-0560">Oxidoreductase</keyword>
<evidence type="ECO:0000313" key="7">
    <source>
        <dbReference type="EMBL" id="APT89817.1"/>
    </source>
</evidence>
<evidence type="ECO:0000313" key="8">
    <source>
        <dbReference type="Proteomes" id="UP000185469"/>
    </source>
</evidence>
<dbReference type="Pfam" id="PF13561">
    <property type="entry name" value="adh_short_C2"/>
    <property type="match status" value="1"/>
</dbReference>
<dbReference type="PANTHER" id="PTHR42879:SF2">
    <property type="entry name" value="3-OXOACYL-[ACYL-CARRIER-PROTEIN] REDUCTASE FABG"/>
    <property type="match status" value="1"/>
</dbReference>
<evidence type="ECO:0000256" key="4">
    <source>
        <dbReference type="ARBA" id="ARBA00023002"/>
    </source>
</evidence>
<comment type="catalytic activity">
    <reaction evidence="6">
        <text>a (3R)-hydroxyacyl-[ACP] + NADP(+) = a 3-oxoacyl-[ACP] + NADPH + H(+)</text>
        <dbReference type="Rhea" id="RHEA:17397"/>
        <dbReference type="Rhea" id="RHEA-COMP:9916"/>
        <dbReference type="Rhea" id="RHEA-COMP:9945"/>
        <dbReference type="ChEBI" id="CHEBI:15378"/>
        <dbReference type="ChEBI" id="CHEBI:57783"/>
        <dbReference type="ChEBI" id="CHEBI:58349"/>
        <dbReference type="ChEBI" id="CHEBI:78776"/>
        <dbReference type="ChEBI" id="CHEBI:78827"/>
        <dbReference type="EC" id="1.1.1.100"/>
    </reaction>
    <physiologicalReaction direction="right-to-left" evidence="6">
        <dbReference type="Rhea" id="RHEA:17399"/>
    </physiologicalReaction>
</comment>
<dbReference type="GO" id="GO:0032787">
    <property type="term" value="P:monocarboxylic acid metabolic process"/>
    <property type="evidence" value="ECO:0007669"/>
    <property type="project" value="UniProtKB-ARBA"/>
</dbReference>
<dbReference type="RefSeq" id="WP_075691010.1">
    <property type="nucleotide sequence ID" value="NZ_CP009248.1"/>
</dbReference>
<dbReference type="FunFam" id="3.40.50.720:FF:000084">
    <property type="entry name" value="Short-chain dehydrogenase reductase"/>
    <property type="match status" value="1"/>
</dbReference>
<protein>
    <recommendedName>
        <fullName evidence="5">3-oxoacyl-[acyl-carrier-protein] reductase MabA</fullName>
    </recommendedName>
</protein>
<dbReference type="InterPro" id="IPR020904">
    <property type="entry name" value="Sc_DH/Rdtase_CS"/>
</dbReference>
<dbReference type="SUPFAM" id="SSF51735">
    <property type="entry name" value="NAD(P)-binding Rossmann-fold domains"/>
    <property type="match status" value="1"/>
</dbReference>
<keyword evidence="8" id="KW-1185">Reference proteome</keyword>
<organism evidence="7 8">
    <name type="scientific">Corynebacterium sphenisci DSM 44792</name>
    <dbReference type="NCBI Taxonomy" id="1437874"/>
    <lineage>
        <taxon>Bacteria</taxon>
        <taxon>Bacillati</taxon>
        <taxon>Actinomycetota</taxon>
        <taxon>Actinomycetes</taxon>
        <taxon>Mycobacteriales</taxon>
        <taxon>Corynebacteriaceae</taxon>
        <taxon>Corynebacterium</taxon>
    </lineage>
</organism>
<proteinExistence type="inferred from homology"/>
<comment type="similarity">
    <text evidence="2">Belongs to the short-chain dehydrogenases/reductases (SDR) family.</text>
</comment>
<dbReference type="Proteomes" id="UP000185469">
    <property type="component" value="Chromosome"/>
</dbReference>
<evidence type="ECO:0000256" key="3">
    <source>
        <dbReference type="ARBA" id="ARBA00022512"/>
    </source>
</evidence>
<evidence type="ECO:0000256" key="6">
    <source>
        <dbReference type="ARBA" id="ARBA00047400"/>
    </source>
</evidence>
<keyword evidence="3" id="KW-0134">Cell wall</keyword>
<evidence type="ECO:0000256" key="2">
    <source>
        <dbReference type="ARBA" id="ARBA00006484"/>
    </source>
</evidence>
<dbReference type="STRING" id="1437874.CSPHI_00475"/>
<reference evidence="7 8" key="1">
    <citation type="submission" date="2014-08" db="EMBL/GenBank/DDBJ databases">
        <title>Complete genome sequence of Corynebacterium sphenisci CECT 5990(T) (=DSM 44792(T)), isolated from healthy wild penguins.</title>
        <authorList>
            <person name="Ruckert C."/>
            <person name="Albersmeier A."/>
            <person name="Winkler A."/>
            <person name="Kalinowski J."/>
        </authorList>
    </citation>
    <scope>NUCLEOTIDE SEQUENCE [LARGE SCALE GENOMIC DNA]</scope>
    <source>
        <strain evidence="7 8">DSM 44792</strain>
    </source>
</reference>
<keyword evidence="3" id="KW-0964">Secreted</keyword>
<name>A0A1L7CVI3_9CORY</name>
<evidence type="ECO:0000256" key="1">
    <source>
        <dbReference type="ARBA" id="ARBA00004191"/>
    </source>
</evidence>
<dbReference type="PRINTS" id="PR00080">
    <property type="entry name" value="SDRFAMILY"/>
</dbReference>
<dbReference type="NCBIfam" id="NF009093">
    <property type="entry name" value="PRK12429.1"/>
    <property type="match status" value="1"/>
</dbReference>
<comment type="subcellular location">
    <subcellularLocation>
        <location evidence="1">Secreted</location>
        <location evidence="1">Cell wall</location>
    </subcellularLocation>
</comment>
<dbReference type="OrthoDB" id="9786435at2"/>
<evidence type="ECO:0000256" key="5">
    <source>
        <dbReference type="ARBA" id="ARBA00040781"/>
    </source>
</evidence>
<dbReference type="AlphaFoldDB" id="A0A1L7CVI3"/>
<accession>A0A1L7CVI3</accession>
<dbReference type="KEGG" id="csph:CSPHI_00475"/>
<dbReference type="EMBL" id="CP009248">
    <property type="protein sequence ID" value="APT89817.1"/>
    <property type="molecule type" value="Genomic_DNA"/>
</dbReference>
<dbReference type="InterPro" id="IPR002347">
    <property type="entry name" value="SDR_fam"/>
</dbReference>
<dbReference type="InterPro" id="IPR036291">
    <property type="entry name" value="NAD(P)-bd_dom_sf"/>
</dbReference>
<dbReference type="PROSITE" id="PS00061">
    <property type="entry name" value="ADH_SHORT"/>
    <property type="match status" value="1"/>
</dbReference>
<gene>
    <name evidence="7" type="ORF">CSPHI_00475</name>
</gene>
<dbReference type="GO" id="GO:0004316">
    <property type="term" value="F:3-oxoacyl-[acyl-carrier-protein] reductase (NADPH) activity"/>
    <property type="evidence" value="ECO:0007669"/>
    <property type="project" value="UniProtKB-EC"/>
</dbReference>
<dbReference type="Gene3D" id="3.40.50.720">
    <property type="entry name" value="NAD(P)-binding Rossmann-like Domain"/>
    <property type="match status" value="1"/>
</dbReference>
<dbReference type="PANTHER" id="PTHR42879">
    <property type="entry name" value="3-OXOACYL-(ACYL-CARRIER-PROTEIN) REDUCTASE"/>
    <property type="match status" value="1"/>
</dbReference>
<sequence>MRTSTPGAVDLSGRTALVTGAGSGMGHAIARTLAAAGAKVTAADLDEEAAHKVAEEIGGEAWVVDLSDVESLEELSLDCDILVNCAGIQRVHAIEEFPAAQWRFIHRLMLEAPFLLTRAALPHMTGQDWGRIINITSAHGHRASRYKSAYVAAKHGLEGLTKATALEAGGHRVTANSIAPGYVLTPLVQGQVADQAKERGISEDEVYDQVFLAKSAVPELPTPEDVAQLALFLCSDAAAAITGSSYSIDGGWLAE</sequence>
<dbReference type="InterPro" id="IPR050259">
    <property type="entry name" value="SDR"/>
</dbReference>